<sequence length="258" mass="28336" precursor="true">MKRLALGALLLTLLAGCATTTELDDTRSRLEDTRRQLDQINRQANTRLTDVETKLSNDKLLAMISELESLKAEQARLRGELEVQGYNLQNTQKRQNDLYADLDARLAKLEGGTPASSAPSGSTDSSAPSSAAPAATPASADYDKAIALLRNRDFPHATEALKRFIDQNPGAVEAVDAMYWLGVAHAAQRQYDAAIDIHRRFVERNPNHPKAPDALRNIANCQRDLGQVDVAKATLHRLIKLYPKSAAAVKAKEQLKQM</sequence>
<dbReference type="eggNOG" id="COG1729">
    <property type="taxonomic scope" value="Bacteria"/>
</dbReference>
<dbReference type="InterPro" id="IPR011990">
    <property type="entry name" value="TPR-like_helical_dom_sf"/>
</dbReference>
<feature type="signal peptide" evidence="1">
    <location>
        <begin position="1"/>
        <end position="20"/>
    </location>
</feature>
<dbReference type="Gene3D" id="1.20.5.110">
    <property type="match status" value="1"/>
</dbReference>
<reference evidence="5 6" key="1">
    <citation type="submission" date="2009-02" db="EMBL/GenBank/DDBJ databases">
        <title>Sequencing of the draft genome and assembly of Lutiella nitroferrum 2002.</title>
        <authorList>
            <consortium name="US DOE Joint Genome Institute (JGI-PGF)"/>
            <person name="Lucas S."/>
            <person name="Copeland A."/>
            <person name="Lapidus A."/>
            <person name="Glavina del Rio T."/>
            <person name="Tice H."/>
            <person name="Bruce D."/>
            <person name="Goodwin L."/>
            <person name="Pitluck S."/>
            <person name="Larimer F."/>
            <person name="Land M.L."/>
            <person name="Hauser L."/>
            <person name="Coates J.D."/>
        </authorList>
    </citation>
    <scope>NUCLEOTIDE SEQUENCE [LARGE SCALE GENOMIC DNA]</scope>
    <source>
        <strain evidence="5 6">2002</strain>
    </source>
</reference>
<dbReference type="GO" id="GO:0070206">
    <property type="term" value="P:protein trimerization"/>
    <property type="evidence" value="ECO:0007669"/>
    <property type="project" value="InterPro"/>
</dbReference>
<dbReference type="EMBL" id="ACIS01000007">
    <property type="protein sequence ID" value="EEG07959.1"/>
    <property type="molecule type" value="Genomic_DNA"/>
</dbReference>
<keyword evidence="1" id="KW-0574">Periplasm</keyword>
<evidence type="ECO:0000256" key="1">
    <source>
        <dbReference type="HAMAP-Rule" id="MF_02066"/>
    </source>
</evidence>
<dbReference type="RefSeq" id="WP_008954767.1">
    <property type="nucleotide sequence ID" value="NZ_ACIS01000007.1"/>
</dbReference>
<gene>
    <name evidence="1" type="primary">cpoB</name>
    <name evidence="5" type="ORF">FuraDRAFT_2747</name>
</gene>
<comment type="caution">
    <text evidence="5">The sequence shown here is derived from an EMBL/GenBank/DDBJ whole genome shotgun (WGS) entry which is preliminary data.</text>
</comment>
<dbReference type="Pfam" id="PF16331">
    <property type="entry name" value="TolA_bind_tri"/>
    <property type="match status" value="1"/>
</dbReference>
<evidence type="ECO:0000256" key="2">
    <source>
        <dbReference type="PROSITE-ProRule" id="PRU00339"/>
    </source>
</evidence>
<feature type="chain" id="PRO_5009990948" description="Cell division coordinator CpoB" evidence="1">
    <location>
        <begin position="21"/>
        <end position="258"/>
    </location>
</feature>
<dbReference type="InterPro" id="IPR014162">
    <property type="entry name" value="CpoB_C"/>
</dbReference>
<dbReference type="SUPFAM" id="SSF48452">
    <property type="entry name" value="TPR-like"/>
    <property type="match status" value="1"/>
</dbReference>
<dbReference type="Proteomes" id="UP000003165">
    <property type="component" value="Unassembled WGS sequence"/>
</dbReference>
<dbReference type="PROSITE" id="PS51257">
    <property type="entry name" value="PROKAR_LIPOPROTEIN"/>
    <property type="match status" value="1"/>
</dbReference>
<evidence type="ECO:0000313" key="6">
    <source>
        <dbReference type="Proteomes" id="UP000003165"/>
    </source>
</evidence>
<evidence type="ECO:0000259" key="4">
    <source>
        <dbReference type="Pfam" id="PF16331"/>
    </source>
</evidence>
<dbReference type="GO" id="GO:0030288">
    <property type="term" value="C:outer membrane-bounded periplasmic space"/>
    <property type="evidence" value="ECO:0007669"/>
    <property type="project" value="UniProtKB-UniRule"/>
</dbReference>
<name>B9Z5W2_9NEIS</name>
<dbReference type="NCBIfam" id="TIGR02795">
    <property type="entry name" value="tol_pal_ybgF"/>
    <property type="match status" value="1"/>
</dbReference>
<keyword evidence="1" id="KW-0131">Cell cycle</keyword>
<evidence type="ECO:0000256" key="3">
    <source>
        <dbReference type="SAM" id="MobiDB-lite"/>
    </source>
</evidence>
<dbReference type="Pfam" id="PF13174">
    <property type="entry name" value="TPR_6"/>
    <property type="match status" value="1"/>
</dbReference>
<dbReference type="Gene3D" id="1.25.40.10">
    <property type="entry name" value="Tetratricopeptide repeat domain"/>
    <property type="match status" value="1"/>
</dbReference>
<feature type="coiled-coil region" evidence="1">
    <location>
        <begin position="23"/>
        <end position="80"/>
    </location>
</feature>
<dbReference type="GO" id="GO:0043093">
    <property type="term" value="P:FtsZ-dependent cytokinesis"/>
    <property type="evidence" value="ECO:0007669"/>
    <property type="project" value="UniProtKB-UniRule"/>
</dbReference>
<feature type="region of interest" description="Disordered" evidence="3">
    <location>
        <begin position="110"/>
        <end position="137"/>
    </location>
</feature>
<protein>
    <recommendedName>
        <fullName evidence="1">Cell division coordinator CpoB</fullName>
    </recommendedName>
</protein>
<evidence type="ECO:0000313" key="5">
    <source>
        <dbReference type="EMBL" id="EEG07959.1"/>
    </source>
</evidence>
<dbReference type="InterPro" id="IPR019734">
    <property type="entry name" value="TPR_rpt"/>
</dbReference>
<proteinExistence type="inferred from homology"/>
<dbReference type="HAMAP" id="MF_02066">
    <property type="entry name" value="CpoB"/>
    <property type="match status" value="1"/>
</dbReference>
<feature type="repeat" description="TPR" evidence="2">
    <location>
        <begin position="175"/>
        <end position="208"/>
    </location>
</feature>
<dbReference type="PROSITE" id="PS50005">
    <property type="entry name" value="TPR"/>
    <property type="match status" value="1"/>
</dbReference>
<feature type="compositionally biased region" description="Low complexity" evidence="3">
    <location>
        <begin position="111"/>
        <end position="137"/>
    </location>
</feature>
<dbReference type="InterPro" id="IPR034706">
    <property type="entry name" value="CpoB"/>
</dbReference>
<comment type="subcellular location">
    <subcellularLocation>
        <location evidence="1">Periplasm</location>
    </subcellularLocation>
</comment>
<accession>B9Z5W2</accession>
<comment type="function">
    <text evidence="1">Mediates coordination of peptidoglycan synthesis and outer membrane constriction during cell division.</text>
</comment>
<keyword evidence="2" id="KW-0802">TPR repeat</keyword>
<keyword evidence="1" id="KW-0732">Signal</keyword>
<dbReference type="Pfam" id="PF13432">
    <property type="entry name" value="TPR_16"/>
    <property type="match status" value="1"/>
</dbReference>
<comment type="similarity">
    <text evidence="1">Belongs to the CpoB family.</text>
</comment>
<dbReference type="SMART" id="SM00028">
    <property type="entry name" value="TPR"/>
    <property type="match status" value="3"/>
</dbReference>
<keyword evidence="1" id="KW-0132">Cell division</keyword>
<dbReference type="AlphaFoldDB" id="B9Z5W2"/>
<dbReference type="InterPro" id="IPR032519">
    <property type="entry name" value="YbgF_tri"/>
</dbReference>
<feature type="domain" description="YbgF trimerisation" evidence="4">
    <location>
        <begin position="44"/>
        <end position="115"/>
    </location>
</feature>
<keyword evidence="1" id="KW-0175">Coiled coil</keyword>
<keyword evidence="6" id="KW-1185">Reference proteome</keyword>
<organism evidence="5 6">
    <name type="scientific">Pseudogulbenkiania ferrooxidans 2002</name>
    <dbReference type="NCBI Taxonomy" id="279714"/>
    <lineage>
        <taxon>Bacteria</taxon>
        <taxon>Pseudomonadati</taxon>
        <taxon>Pseudomonadota</taxon>
        <taxon>Betaproteobacteria</taxon>
        <taxon>Neisseriales</taxon>
        <taxon>Chromobacteriaceae</taxon>
        <taxon>Pseudogulbenkiania</taxon>
    </lineage>
</organism>